<evidence type="ECO:0000256" key="1">
    <source>
        <dbReference type="ARBA" id="ARBA00010607"/>
    </source>
</evidence>
<dbReference type="PROSITE" id="PS00316">
    <property type="entry name" value="THAUMATIN_1"/>
    <property type="match status" value="1"/>
</dbReference>
<dbReference type="InterPro" id="IPR037176">
    <property type="entry name" value="Osmotin/thaumatin-like_sf"/>
</dbReference>
<sequence length="229" mass="24810">MASHGLISFFFSSLFLHLLPPITNAFTLEIINNCPYRAYTVWAAALPGGGRQLNPSQNWTFSIASNADNCRVWGRTNCEFKDGGVGRCETGDCGGRLECSTSGKAPYTGAGFTLNQTDGMDYYHLSLTKGFNVPMSLSPENLSSKCKALQCSADIIGQCPAPLKAPGGCNDPCTVFRNEECCTTAASCSKTPYNEFFKHLCPQAWSYPKDNSTITCPAGTKFRVTFCPI</sequence>
<dbReference type="OrthoDB" id="430315at2759"/>
<comment type="similarity">
    <text evidence="1">Belongs to the thaumatin family.</text>
</comment>
<dbReference type="Gene3D" id="2.60.110.10">
    <property type="entry name" value="Thaumatin"/>
    <property type="match status" value="1"/>
</dbReference>
<dbReference type="AlphaFoldDB" id="A0A8T3AZM6"/>
<dbReference type="Proteomes" id="UP000829196">
    <property type="component" value="Unassembled WGS sequence"/>
</dbReference>
<evidence type="ECO:0000256" key="2">
    <source>
        <dbReference type="ARBA" id="ARBA00023157"/>
    </source>
</evidence>
<dbReference type="Pfam" id="PF00314">
    <property type="entry name" value="Thaumatin"/>
    <property type="match status" value="1"/>
</dbReference>
<feature type="disulfide bond" evidence="3">
    <location>
        <begin position="146"/>
        <end position="216"/>
    </location>
</feature>
<dbReference type="SMART" id="SM00205">
    <property type="entry name" value="THN"/>
    <property type="match status" value="1"/>
</dbReference>
<proteinExistence type="inferred from homology"/>
<dbReference type="EMBL" id="JAGYWB010000012">
    <property type="protein sequence ID" value="KAI0501388.1"/>
    <property type="molecule type" value="Genomic_DNA"/>
</dbReference>
<feature type="disulfide bond" evidence="3">
    <location>
        <begin position="159"/>
        <end position="169"/>
    </location>
</feature>
<dbReference type="FunFam" id="2.60.110.10:FF:000003">
    <property type="entry name" value="Thaumatin I"/>
    <property type="match status" value="1"/>
</dbReference>
<dbReference type="PROSITE" id="PS51367">
    <property type="entry name" value="THAUMATIN_2"/>
    <property type="match status" value="1"/>
</dbReference>
<feature type="disulfide bond" evidence="3">
    <location>
        <begin position="93"/>
        <end position="99"/>
    </location>
</feature>
<feature type="disulfide bond" evidence="3">
    <location>
        <begin position="173"/>
        <end position="181"/>
    </location>
</feature>
<evidence type="ECO:0000313" key="5">
    <source>
        <dbReference type="EMBL" id="KAI0501388.1"/>
    </source>
</evidence>
<feature type="disulfide bond" evidence="3">
    <location>
        <begin position="182"/>
        <end position="188"/>
    </location>
</feature>
<feature type="signal peptide" evidence="4">
    <location>
        <begin position="1"/>
        <end position="25"/>
    </location>
</feature>
<evidence type="ECO:0000256" key="3">
    <source>
        <dbReference type="PIRSR" id="PIRSR002703-1"/>
    </source>
</evidence>
<feature type="disulfide bond" evidence="3">
    <location>
        <begin position="151"/>
        <end position="201"/>
    </location>
</feature>
<keyword evidence="4" id="KW-0732">Signal</keyword>
<dbReference type="InterPro" id="IPR001938">
    <property type="entry name" value="Thaumatin"/>
</dbReference>
<feature type="disulfide bond" evidence="3">
    <location>
        <begin position="34"/>
        <end position="227"/>
    </location>
</feature>
<dbReference type="InterPro" id="IPR017949">
    <property type="entry name" value="Thaumatin_CS"/>
</dbReference>
<dbReference type="SMR" id="A0A8T3AZM6"/>
<dbReference type="SUPFAM" id="SSF49870">
    <property type="entry name" value="Osmotin, thaumatin-like protein"/>
    <property type="match status" value="1"/>
</dbReference>
<reference evidence="5" key="1">
    <citation type="journal article" date="2022" name="Front. Genet.">
        <title>Chromosome-Scale Assembly of the Dendrobium nobile Genome Provides Insights Into the Molecular Mechanism of the Biosynthesis of the Medicinal Active Ingredient of Dendrobium.</title>
        <authorList>
            <person name="Xu Q."/>
            <person name="Niu S.-C."/>
            <person name="Li K.-L."/>
            <person name="Zheng P.-J."/>
            <person name="Zhang X.-J."/>
            <person name="Jia Y."/>
            <person name="Liu Y."/>
            <person name="Niu Y.-X."/>
            <person name="Yu L.-H."/>
            <person name="Chen D.-F."/>
            <person name="Zhang G.-Q."/>
        </authorList>
    </citation>
    <scope>NUCLEOTIDE SEQUENCE</scope>
    <source>
        <tissue evidence="5">Leaf</tissue>
    </source>
</reference>
<dbReference type="PRINTS" id="PR00347">
    <property type="entry name" value="THAUMATIN"/>
</dbReference>
<evidence type="ECO:0000313" key="6">
    <source>
        <dbReference type="Proteomes" id="UP000829196"/>
    </source>
</evidence>
<name>A0A8T3AZM6_DENNO</name>
<dbReference type="PIRSF" id="PIRSF002703">
    <property type="entry name" value="Thaumatin"/>
    <property type="match status" value="1"/>
</dbReference>
<evidence type="ECO:0000256" key="4">
    <source>
        <dbReference type="SAM" id="SignalP"/>
    </source>
</evidence>
<protein>
    <recommendedName>
        <fullName evidence="7">Thaumatin-like protein</fullName>
    </recommendedName>
</protein>
<keyword evidence="6" id="KW-1185">Reference proteome</keyword>
<evidence type="ECO:0008006" key="7">
    <source>
        <dbReference type="Google" id="ProtNLM"/>
    </source>
</evidence>
<feature type="chain" id="PRO_5035847235" description="Thaumatin-like protein" evidence="4">
    <location>
        <begin position="26"/>
        <end position="229"/>
    </location>
</feature>
<accession>A0A8T3AZM6</accession>
<keyword evidence="2 3" id="KW-1015">Disulfide bond</keyword>
<organism evidence="5 6">
    <name type="scientific">Dendrobium nobile</name>
    <name type="common">Orchid</name>
    <dbReference type="NCBI Taxonomy" id="94219"/>
    <lineage>
        <taxon>Eukaryota</taxon>
        <taxon>Viridiplantae</taxon>
        <taxon>Streptophyta</taxon>
        <taxon>Embryophyta</taxon>
        <taxon>Tracheophyta</taxon>
        <taxon>Spermatophyta</taxon>
        <taxon>Magnoliopsida</taxon>
        <taxon>Liliopsida</taxon>
        <taxon>Asparagales</taxon>
        <taxon>Orchidaceae</taxon>
        <taxon>Epidendroideae</taxon>
        <taxon>Malaxideae</taxon>
        <taxon>Dendrobiinae</taxon>
        <taxon>Dendrobium</taxon>
    </lineage>
</organism>
<feature type="disulfide bond" evidence="3">
    <location>
        <begin position="78"/>
        <end position="88"/>
    </location>
</feature>
<gene>
    <name evidence="5" type="ORF">KFK09_016333</name>
</gene>
<comment type="caution">
    <text evidence="5">The sequence shown here is derived from an EMBL/GenBank/DDBJ whole genome shotgun (WGS) entry which is preliminary data.</text>
</comment>
<dbReference type="PANTHER" id="PTHR31048">
    <property type="entry name" value="OS03G0233200 PROTEIN"/>
    <property type="match status" value="1"/>
</dbReference>